<reference evidence="4 5" key="1">
    <citation type="journal article" date="2018" name="BMC Genomics">
        <title>Genomic evidence for intraspecific hybridization in a clonal and extremely halotolerant yeast.</title>
        <authorList>
            <person name="Gostincar C."/>
            <person name="Stajich J.E."/>
            <person name="Zupancic J."/>
            <person name="Zalar P."/>
            <person name="Gunde-Cimerman N."/>
        </authorList>
    </citation>
    <scope>NUCLEOTIDE SEQUENCE [LARGE SCALE GENOMIC DNA]</scope>
    <source>
        <strain evidence="4 5">EXF-171</strain>
    </source>
</reference>
<dbReference type="Proteomes" id="UP000281468">
    <property type="component" value="Unassembled WGS sequence"/>
</dbReference>
<dbReference type="Gene3D" id="2.130.10.10">
    <property type="entry name" value="YVTN repeat-like/Quinoprotein amine dehydrogenase"/>
    <property type="match status" value="3"/>
</dbReference>
<dbReference type="InterPro" id="IPR018846">
    <property type="entry name" value="Beta-prop_RSE1/DDB1/CPSF1_1st"/>
</dbReference>
<feature type="compositionally biased region" description="Basic and acidic residues" evidence="1">
    <location>
        <begin position="313"/>
        <end position="327"/>
    </location>
</feature>
<comment type="caution">
    <text evidence="4">The sequence shown here is derived from an EMBL/GenBank/DDBJ whole genome shotgun (WGS) entry which is preliminary data.</text>
</comment>
<dbReference type="InterPro" id="IPR058543">
    <property type="entry name" value="Beta-prop_RSE1/DDB1/CPSF1_2nd"/>
</dbReference>
<dbReference type="InterPro" id="IPR015943">
    <property type="entry name" value="WD40/YVTN_repeat-like_dom_sf"/>
</dbReference>
<dbReference type="Pfam" id="PF10433">
    <property type="entry name" value="Beta-prop_RSE1_1st"/>
    <property type="match status" value="1"/>
</dbReference>
<evidence type="ECO:0000259" key="3">
    <source>
        <dbReference type="Pfam" id="PF23726"/>
    </source>
</evidence>
<gene>
    <name evidence="4" type="ORF">D0862_10688</name>
</gene>
<dbReference type="EMBL" id="QWIQ01000436">
    <property type="protein sequence ID" value="RMY87463.1"/>
    <property type="molecule type" value="Genomic_DNA"/>
</dbReference>
<proteinExistence type="predicted"/>
<name>A0A3M7FF59_HORWE</name>
<feature type="domain" description="RSE1/DDB1/CPSF1 second beta-propeller" evidence="3">
    <location>
        <begin position="502"/>
        <end position="796"/>
    </location>
</feature>
<feature type="region of interest" description="Disordered" evidence="1">
    <location>
        <begin position="308"/>
        <end position="329"/>
    </location>
</feature>
<evidence type="ECO:0000313" key="4">
    <source>
        <dbReference type="EMBL" id="RMY87463.1"/>
    </source>
</evidence>
<protein>
    <submittedName>
        <fullName evidence="4">Uncharacterized protein</fullName>
    </submittedName>
</protein>
<dbReference type="Pfam" id="PF23726">
    <property type="entry name" value="Beta-prop_RSE1_2nd"/>
    <property type="match status" value="1"/>
</dbReference>
<dbReference type="PANTHER" id="PTHR10644">
    <property type="entry name" value="DNA REPAIR/RNA PROCESSING CPSF FAMILY"/>
    <property type="match status" value="1"/>
</dbReference>
<evidence type="ECO:0000313" key="5">
    <source>
        <dbReference type="Proteomes" id="UP000281468"/>
    </source>
</evidence>
<evidence type="ECO:0000259" key="2">
    <source>
        <dbReference type="Pfam" id="PF10433"/>
    </source>
</evidence>
<evidence type="ECO:0000256" key="1">
    <source>
        <dbReference type="SAM" id="MobiDB-lite"/>
    </source>
</evidence>
<accession>A0A3M7FF59</accession>
<organism evidence="4 5">
    <name type="scientific">Hortaea werneckii</name>
    <name type="common">Black yeast</name>
    <name type="synonym">Cladosporium werneckii</name>
    <dbReference type="NCBI Taxonomy" id="91943"/>
    <lineage>
        <taxon>Eukaryota</taxon>
        <taxon>Fungi</taxon>
        <taxon>Dikarya</taxon>
        <taxon>Ascomycota</taxon>
        <taxon>Pezizomycotina</taxon>
        <taxon>Dothideomycetes</taxon>
        <taxon>Dothideomycetidae</taxon>
        <taxon>Mycosphaerellales</taxon>
        <taxon>Teratosphaeriaceae</taxon>
        <taxon>Hortaea</taxon>
    </lineage>
</organism>
<sequence length="1317" mass="144331">MVMQSAPVLTDGVGGGQSVGVLTKTVIRSSVCNWLLHARLRLGGNNDLVQVGEDFIEVSQVGAEGQLERVATKTDFDCRIRAAKVFSIDPEHSEEDLLIKREDTTFDGEGPQAPPDLLVLALDSQDLVFIYLEECDDGKFRFVQQSCPLPSFDNAMYQPGEHLAIDPHTRALAVAASEQEVMLFSAKSKESIKSEIQSGNQNWCPVSAQRPVKVEGVIQHAEFLIPPEDDKDHIVLLLIVVDQRKTKAVRVDWSYSSDVHYAQKHPGIQLDSVTTVPSLLIPLRDAAFLIVRGSEIVKCQYILSGSPSADLVSRPDTDPRDSGESPRKPVWANWCRPRRSQGARREMDHIYLVREDGFVYLAHVSDGNATFSLAGQLECHVSSAFASLGNAGDPDILAVAGDMSMGRVVSIGHWPNHRVSTLSWTETMEMATIQTIPNWATVTDAVTAMYRHTPSKSTRPMQSSASILVTSGRQPYGKITELRYGLEARLSAYFELEGLGSTVGMWAVPVPTTGEVLIFLANPFATRLLTLTYGDEELEPAEIDPTECSALDLDQPTIVAVLDSEHRIVQVTRSNIVVTAGLSAHFEDTFRRPCDEGLSILAAAVETSQCVVVTAEMKVDECKLCSTRFPTHTEAGADSTTMDGPSNEDAMRLDSVPSAMDIVAGDDDSIACILGFTDGRLALIDISETNQMTLRSELTFPTANNDTAVCDSIAILQGTNARWLAICGLRDGRLFAVTGAHNEKDESCFGDSAIITLGQSAVKLVKMQNNSAQACALTGTTTCLLSWDGTSAQSLSVQSIWVCDRNNPELSQDAVAACAQLPGEDLLTSPQLAESLVFVSGDEVFVTSLIPSPTTVPRQVGVSGTPTRMINAEQQRCLVVASMKTAVRKHPNAAAPHPEQRRQIWPVIEFIPARDSIPSFSYDMQPGERVYSMVEWSLKLSDESDDKRYSFILVGGSYVRSNGEIGGRITFLQPVNRDWEVVDVQKGRAERFEAPVYALALYDEVTYVVCYGRQVTLRRFSIEERRWKEAAVPFQLNSPGVYITVEASLLYISTLQDSLVVLRIASSPDGSLPKLEAVAMGPQAHQSLSHLVVHPDQEESLTLLATKNEQLVGLLTPKSTHDTQFLSAEIMFQANLGRSLTRIRQIDMRPPWKPEAPSGVMMDDIVGTAPDGSLIGIAVIEPKLWKPLFWLQRICEWSEELSPHPYLTPPYVADDGGDARRERLLPIGLRHGEGSHGEEIILRARAPHSAAGDMHINGDVLARLLEKGGGGLLRGILRKMAQQDDRVGAWVEANLESELAAVDDVMVLVRHILDRWL</sequence>
<dbReference type="InterPro" id="IPR050358">
    <property type="entry name" value="RSE1/DDB1/CFT1"/>
</dbReference>
<feature type="domain" description="RSE1/DDB1/CPSF1 first beta-propeller" evidence="2">
    <location>
        <begin position="33"/>
        <end position="436"/>
    </location>
</feature>